<reference evidence="2 3" key="1">
    <citation type="submission" date="2014-03" db="EMBL/GenBank/DDBJ databases">
        <title>Bradyrhizobium valentinum sp. nov., isolated from effective nodules of Lupinus mariae-josephae, a lupine endemic of basic-lime soils in Eastern Spain.</title>
        <authorList>
            <person name="Duran D."/>
            <person name="Rey L."/>
            <person name="Navarro A."/>
            <person name="Busquets A."/>
            <person name="Imperial J."/>
            <person name="Ruiz-Argueso T."/>
        </authorList>
    </citation>
    <scope>NUCLEOTIDE SEQUENCE [LARGE SCALE GENOMIC DNA]</scope>
    <source>
        <strain evidence="2 3">LmjM3</strain>
    </source>
</reference>
<evidence type="ECO:0000313" key="2">
    <source>
        <dbReference type="EMBL" id="KRQ97611.1"/>
    </source>
</evidence>
<dbReference type="InterPro" id="IPR021698">
    <property type="entry name" value="DUF3280"/>
</dbReference>
<organism evidence="2 3">
    <name type="scientific">Bradyrhizobium valentinum</name>
    <dbReference type="NCBI Taxonomy" id="1518501"/>
    <lineage>
        <taxon>Bacteria</taxon>
        <taxon>Pseudomonadati</taxon>
        <taxon>Pseudomonadota</taxon>
        <taxon>Alphaproteobacteria</taxon>
        <taxon>Hyphomicrobiales</taxon>
        <taxon>Nitrobacteraceae</taxon>
        <taxon>Bradyrhizobium</taxon>
    </lineage>
</organism>
<evidence type="ECO:0000313" key="3">
    <source>
        <dbReference type="Proteomes" id="UP000051913"/>
    </source>
</evidence>
<dbReference type="OrthoDB" id="8442682at2"/>
<dbReference type="AlphaFoldDB" id="A0A0R3KPR0"/>
<protein>
    <recommendedName>
        <fullName evidence="4">DUF2380 domain-containing protein</fullName>
    </recommendedName>
</protein>
<dbReference type="Proteomes" id="UP000051913">
    <property type="component" value="Unassembled WGS sequence"/>
</dbReference>
<dbReference type="SUPFAM" id="SSF52964">
    <property type="entry name" value="TolB, N-terminal domain"/>
    <property type="match status" value="1"/>
</dbReference>
<name>A0A0R3KPR0_9BRAD</name>
<dbReference type="Gene3D" id="3.40.50.10070">
    <property type="entry name" value="TolB, N-terminal domain"/>
    <property type="match status" value="1"/>
</dbReference>
<keyword evidence="1" id="KW-0732">Signal</keyword>
<feature type="signal peptide" evidence="1">
    <location>
        <begin position="1"/>
        <end position="28"/>
    </location>
</feature>
<gene>
    <name evidence="2" type="ORF">CP49_39390</name>
</gene>
<dbReference type="EMBL" id="LLXX01000183">
    <property type="protein sequence ID" value="KRQ97611.1"/>
    <property type="molecule type" value="Genomic_DNA"/>
</dbReference>
<evidence type="ECO:0008006" key="4">
    <source>
        <dbReference type="Google" id="ProtNLM"/>
    </source>
</evidence>
<evidence type="ECO:0000256" key="1">
    <source>
        <dbReference type="SAM" id="SignalP"/>
    </source>
</evidence>
<keyword evidence="3" id="KW-1185">Reference proteome</keyword>
<accession>A0A0R3KPR0</accession>
<feature type="chain" id="PRO_5009796810" description="DUF2380 domain-containing protein" evidence="1">
    <location>
        <begin position="29"/>
        <end position="182"/>
    </location>
</feature>
<proteinExistence type="predicted"/>
<dbReference type="Pfam" id="PF11684">
    <property type="entry name" value="DUF3280"/>
    <property type="match status" value="1"/>
</dbReference>
<comment type="caution">
    <text evidence="2">The sequence shown here is derived from an EMBL/GenBank/DDBJ whole genome shotgun (WGS) entry which is preliminary data.</text>
</comment>
<sequence length="182" mass="19650">MMQTATRWRALGLRRGASVVLTMLCTLAAVSFPSGGSPAAAPLAVAVADFDYFDTSGEVADQSAEHRARVASFAALLRDNLAAQGDYRVVPIECPDHPCTATSMSQDVFIAAARKAGARLVVYGGIRKMSTLVQWGEVQLLDLEAEKLLMRRTVTFRGDNDAAYRHAANFVSDTLKETMPKP</sequence>
<dbReference type="STRING" id="1518501.CQ10_13090"/>